<reference evidence="1 2" key="1">
    <citation type="submission" date="2011-10" db="EMBL/GenBank/DDBJ databases">
        <title>Whole genome sequence of Selenomonas ruminantium subsp. lactilytica TAM6421.</title>
        <authorList>
            <person name="Oguchi A."/>
            <person name="Ankai A."/>
            <person name="Kaneko J."/>
            <person name="Yamada-Narita S."/>
            <person name="Fukui S."/>
            <person name="Takahashi M."/>
            <person name="Onodera T."/>
            <person name="Kojima S."/>
            <person name="Fushimi T."/>
            <person name="Abe N."/>
            <person name="Kamio Y."/>
            <person name="Yamazaki S."/>
            <person name="Fujita N."/>
        </authorList>
    </citation>
    <scope>NUCLEOTIDE SEQUENCE [LARGE SCALE GENOMIC DNA]</scope>
    <source>
        <strain evidence="2">NBRC 103574 / TAM6421</strain>
    </source>
</reference>
<dbReference type="EMBL" id="AP012292">
    <property type="protein sequence ID" value="BAL82538.1"/>
    <property type="molecule type" value="Genomic_DNA"/>
</dbReference>
<dbReference type="AlphaFoldDB" id="I0GP51"/>
<name>I0GP51_SELRL</name>
<dbReference type="KEGG" id="sri:SELR_08300"/>
<accession>I0GP51</accession>
<dbReference type="Proteomes" id="UP000007887">
    <property type="component" value="Chromosome"/>
</dbReference>
<dbReference type="HOGENOM" id="CLU_126447_1_0_9"/>
<sequence length="177" mass="20453">MIEPWFQMLAGRNVNNVISPLDLPADKYPPIMTLEKFLQMGDAVVHYNYNDAMRMPSVIFEPTFMVADSMRRIFARLQPEIKFKAVQFFSADGDEKKPMPLYWIPYYPVSECFLHEKTKYVMGRTDAPILEAKYLEGMHLLVISLKGQLLWLASLTAAERFLQQGVTGIQLKQVQIM</sequence>
<evidence type="ECO:0000313" key="2">
    <source>
        <dbReference type="Proteomes" id="UP000007887"/>
    </source>
</evidence>
<evidence type="ECO:0000313" key="1">
    <source>
        <dbReference type="EMBL" id="BAL82538.1"/>
    </source>
</evidence>
<organism evidence="1 2">
    <name type="scientific">Selenomonas ruminantium subsp. lactilytica (strain NBRC 103574 / TAM6421)</name>
    <dbReference type="NCBI Taxonomy" id="927704"/>
    <lineage>
        <taxon>Bacteria</taxon>
        <taxon>Bacillati</taxon>
        <taxon>Bacillota</taxon>
        <taxon>Negativicutes</taxon>
        <taxon>Selenomonadales</taxon>
        <taxon>Selenomonadaceae</taxon>
        <taxon>Selenomonas</taxon>
    </lineage>
</organism>
<dbReference type="PATRIC" id="fig|927704.6.peg.852"/>
<dbReference type="RefSeq" id="WP_014423977.1">
    <property type="nucleotide sequence ID" value="NC_017068.1"/>
</dbReference>
<proteinExistence type="predicted"/>
<dbReference type="OrthoDB" id="1666594at2"/>
<gene>
    <name evidence="1" type="ordered locus">SELR_08300</name>
</gene>
<protein>
    <submittedName>
        <fullName evidence="1">Uncharacterized protein</fullName>
    </submittedName>
</protein>